<dbReference type="Gene3D" id="3.30.710.10">
    <property type="entry name" value="Potassium Channel Kv1.1, Chain A"/>
    <property type="match status" value="5"/>
</dbReference>
<evidence type="ECO:0000313" key="3">
    <source>
        <dbReference type="Proteomes" id="UP001159428"/>
    </source>
</evidence>
<dbReference type="PANTHER" id="PTHR11145">
    <property type="entry name" value="BTB/POZ DOMAIN-CONTAINING ADAPTER FOR CUL3-MEDIATED RHOA DEGRADATION PROTEIN FAMILY MEMBER"/>
    <property type="match status" value="1"/>
</dbReference>
<sequence length="1544" mass="175168">MSSPRELEEASELPSDEAFEEVNKYIKGVYDILKQEANKVHKEREAFGEEAKKLEHVHFSKMLKLNVGGHLFSTSLSTVIKDPGSVLHVMFSGRFDTKPDEDGTYFIDRDGTHFRYVLNYLRTGELVVPDDKIIRHELLIEAKFYQVEGMIKALTQKPVRKTAFEESEILSADQGKSLVELLKNIPILHSFGVVRLYRASRDGWAASNFHSCCDNKGPTVTVIKSGNYIFGGYSEGEWDGKILTKNISVCKSHLYFQGSSGYRRAQNSFLFSLVNPSGLRPTKMRLRAEQEGYSIWCNSSYGPVFGGGNTHDILIHHAPNTNNCSTTLNNTYQCAVGSTFLTGNQSFRVNEMENYKYGNLRAYNYHHWGRAVTRGNRSFQFSTASLNYLVSCGRKMSSFRKSQYVEDSLSDGSFEELYKHIDDVHDILKRETNKLRKEKEPFDEVAKKLEHVHFSKMLKLNVGSHIFMTNTVKIRARPWGSMLHAMLSGRFDTKSGEDGSYFIDRDGTHIRFILNYLRTGELILEHVHFSKMLKLNVGGHLFLTSLSTMNKDPGSMLHAMFSGRFDTKPDEDGSYFIDRDGTHFRYILNYLRTGELIVPNDEIIRRELLAEAKFYQFEGMINELQPTPLADPIQTLLLYRASRDGWYSYNFHSCCDNKGPTVTVIESGNNIFGGFTEQSWESSGSYKSAENSFLFSLVNPSGLSPTKMPLKSGQERYAMYCYTGYGPTFGGENYHDLCIFNTPNCNNNFAYLNNAYQCPSGQNAETFLTRSETFRVSEMEVYRFKTIDVNKKYHQTESFPYFCFRYHPVFLPFFRSPGTLYAPQVTFRPYLTGKGEEGGEKLFPLIKAKPESIFNPGLTLICLRTTEPSCRPFFCWRKMSSPKGPEEASDLPCDEAFEEVNKYIKGVYDILRQEANKVHKEREAFEEVAKKLEHVHFSKMVKLNVGGHLFSTSLSTMNKDPGSMLHAMFSGRFDTKPDEDGTYFIDRDGTHFRYILNYLRTGELVVPDDKTIRHELLIEAKFYQVEGIIKALTPKTVFEESEILLKDQSKILVKWLKNTPGVDSVSVELLYRASRDGWAASNFHSCCDNKGPTVTVIKSGNYIFGGYSEAQWDGSSGYKRAQNTFLFSLVNPSGQSPTKMSFRAGQEGYSIWCNSGHGPTFGGGNAHDIVICNSPNTNNCSTILNNAYQCAAGNAFLTGSQYFRVSEMELEEASELPSDEAFEEINKYIKCVYDILKQEANKVHKERKAFDEVADKLEHVHFSKMLKLNVGGHLFSTSLLTMNKDPGCVLHAMFSGRSDTKPDEDGTYFIDRDGTHFRYILNYLRTGELVVPDDKTIRHELLIEAKFYQVEGMIKALTQKPVRKIAFEESEILSADQVKNLLELLKNSPILHSVNVEMLYRASRDGWAASNFHSCCDNKGPTVTVIKSGNYIFGGYSEVEWDGSSGYRRAQNSFLYSLVNPSGLRPTKMRLRAEQEGYSIWCNSRYGPVFGGGNTHDILIHNAPNTNNCTTTLNNTYQCAVGSTFLTGNQSFRVNEMEVFGFDT</sequence>
<dbReference type="InterPro" id="IPR011333">
    <property type="entry name" value="SKP1/BTB/POZ_sf"/>
</dbReference>
<feature type="domain" description="TLDc" evidence="1">
    <location>
        <begin position="1042"/>
        <end position="1214"/>
    </location>
</feature>
<dbReference type="InterPro" id="IPR006571">
    <property type="entry name" value="TLDc_dom"/>
</dbReference>
<dbReference type="PANTHER" id="PTHR11145:SF8">
    <property type="entry name" value="RE57120P"/>
    <property type="match status" value="1"/>
</dbReference>
<organism evidence="2 3">
    <name type="scientific">Pocillopora meandrina</name>
    <dbReference type="NCBI Taxonomy" id="46732"/>
    <lineage>
        <taxon>Eukaryota</taxon>
        <taxon>Metazoa</taxon>
        <taxon>Cnidaria</taxon>
        <taxon>Anthozoa</taxon>
        <taxon>Hexacorallia</taxon>
        <taxon>Scleractinia</taxon>
        <taxon>Astrocoeniina</taxon>
        <taxon>Pocilloporidae</taxon>
        <taxon>Pocillopora</taxon>
    </lineage>
</organism>
<dbReference type="Pfam" id="PF02214">
    <property type="entry name" value="BTB_2"/>
    <property type="match status" value="5"/>
</dbReference>
<name>A0AAU9WXN3_9CNID</name>
<evidence type="ECO:0000259" key="1">
    <source>
        <dbReference type="PROSITE" id="PS51886"/>
    </source>
</evidence>
<evidence type="ECO:0000313" key="2">
    <source>
        <dbReference type="EMBL" id="CAH3129823.1"/>
    </source>
</evidence>
<dbReference type="EMBL" id="CALNXJ010000024">
    <property type="protein sequence ID" value="CAH3129823.1"/>
    <property type="molecule type" value="Genomic_DNA"/>
</dbReference>
<gene>
    <name evidence="2" type="ORF">PMEA_00013690</name>
</gene>
<dbReference type="InterPro" id="IPR045068">
    <property type="entry name" value="BACURD1-3"/>
</dbReference>
<feature type="domain" description="TLDc" evidence="1">
    <location>
        <begin position="607"/>
        <end position="785"/>
    </location>
</feature>
<dbReference type="InterPro" id="IPR000210">
    <property type="entry name" value="BTB/POZ_dom"/>
</dbReference>
<dbReference type="SMART" id="SM00225">
    <property type="entry name" value="BTB"/>
    <property type="match status" value="4"/>
</dbReference>
<proteinExistence type="predicted"/>
<dbReference type="Pfam" id="PF07534">
    <property type="entry name" value="TLD"/>
    <property type="match status" value="4"/>
</dbReference>
<protein>
    <recommendedName>
        <fullName evidence="1">TLDc domain-containing protein</fullName>
    </recommendedName>
</protein>
<dbReference type="GO" id="GO:0051260">
    <property type="term" value="P:protein homooligomerization"/>
    <property type="evidence" value="ECO:0007669"/>
    <property type="project" value="InterPro"/>
</dbReference>
<dbReference type="SUPFAM" id="SSF54695">
    <property type="entry name" value="POZ domain"/>
    <property type="match status" value="5"/>
</dbReference>
<dbReference type="PROSITE" id="PS51886">
    <property type="entry name" value="TLDC"/>
    <property type="match status" value="4"/>
</dbReference>
<accession>A0AAU9WXN3</accession>
<dbReference type="Proteomes" id="UP001159428">
    <property type="component" value="Unassembled WGS sequence"/>
</dbReference>
<keyword evidence="3" id="KW-1185">Reference proteome</keyword>
<reference evidence="2 3" key="1">
    <citation type="submission" date="2022-05" db="EMBL/GenBank/DDBJ databases">
        <authorList>
            <consortium name="Genoscope - CEA"/>
            <person name="William W."/>
        </authorList>
    </citation>
    <scope>NUCLEOTIDE SEQUENCE [LARGE SCALE GENOMIC DNA]</scope>
</reference>
<dbReference type="SMART" id="SM00584">
    <property type="entry name" value="TLDc"/>
    <property type="match status" value="2"/>
</dbReference>
<dbReference type="InterPro" id="IPR003131">
    <property type="entry name" value="T1-type_BTB"/>
</dbReference>
<feature type="domain" description="TLDc" evidence="1">
    <location>
        <begin position="1371"/>
        <end position="1543"/>
    </location>
</feature>
<comment type="caution">
    <text evidence="2">The sequence shown here is derived from an EMBL/GenBank/DDBJ whole genome shotgun (WGS) entry which is preliminary data.</text>
</comment>
<feature type="domain" description="TLDc" evidence="1">
    <location>
        <begin position="168"/>
        <end position="358"/>
    </location>
</feature>